<feature type="region of interest" description="Disordered" evidence="7">
    <location>
        <begin position="130"/>
        <end position="149"/>
    </location>
</feature>
<feature type="domain" description="Flagellar basal body rod protein N-terminal" evidence="8">
    <location>
        <begin position="8"/>
        <end position="37"/>
    </location>
</feature>
<dbReference type="Pfam" id="PF22638">
    <property type="entry name" value="FlgK_D1"/>
    <property type="match status" value="1"/>
</dbReference>
<evidence type="ECO:0000313" key="11">
    <source>
        <dbReference type="Proteomes" id="UP001275315"/>
    </source>
</evidence>
<dbReference type="InterPro" id="IPR001444">
    <property type="entry name" value="Flag_bb_rod_N"/>
</dbReference>
<keyword evidence="10" id="KW-0969">Cilium</keyword>
<evidence type="ECO:0000313" key="10">
    <source>
        <dbReference type="EMBL" id="MDY0408918.1"/>
    </source>
</evidence>
<reference evidence="10 11" key="1">
    <citation type="submission" date="2023-10" db="EMBL/GenBank/DDBJ databases">
        <title>Virgibacillus soli CC-YMP-6 genome.</title>
        <authorList>
            <person name="Miliotis G."/>
            <person name="Sengupta P."/>
            <person name="Hameed A."/>
            <person name="Chuvochina M."/>
            <person name="Mcdonagh F."/>
            <person name="Simpson A.C."/>
            <person name="Singh N.K."/>
            <person name="Rekha P.D."/>
            <person name="Raman K."/>
            <person name="Hugenholtz P."/>
            <person name="Venkateswaran K."/>
        </authorList>
    </citation>
    <scope>NUCLEOTIDE SEQUENCE [LARGE SCALE GENOMIC DNA]</scope>
    <source>
        <strain evidence="10 11">CC-YMP-6</strain>
    </source>
</reference>
<comment type="similarity">
    <text evidence="3">Belongs to the flagella basal body rod proteins family.</text>
</comment>
<evidence type="ECO:0000256" key="4">
    <source>
        <dbReference type="ARBA" id="ARBA00016244"/>
    </source>
</evidence>
<dbReference type="Proteomes" id="UP001275315">
    <property type="component" value="Unassembled WGS sequence"/>
</dbReference>
<evidence type="ECO:0000256" key="5">
    <source>
        <dbReference type="ARBA" id="ARBA00022525"/>
    </source>
</evidence>
<sequence length="149" mass="16645">MSTFHGLEMAKQALFTQQTALYTTGHNIANSNTKGYTRQRVNFETQGAYPSPGLNRPQMPGQIGTGVKAGTIERIRDKFLDQQYRTEHTKAGYWQTTSEALGRMESILNEPSDSGLAKTFDKFWDSLQDLANNPDNSGARSVVARRDKL</sequence>
<feature type="domain" description="Flagellar hook-associated protein FlgK helical" evidence="9">
    <location>
        <begin position="101"/>
        <end position="146"/>
    </location>
</feature>
<proteinExistence type="inferred from homology"/>
<dbReference type="PANTHER" id="PTHR30033:SF1">
    <property type="entry name" value="FLAGELLAR HOOK-ASSOCIATED PROTEIN 1"/>
    <property type="match status" value="1"/>
</dbReference>
<evidence type="ECO:0000259" key="9">
    <source>
        <dbReference type="Pfam" id="PF22638"/>
    </source>
</evidence>
<accession>A0ABU5CRB7</accession>
<keyword evidence="10" id="KW-0282">Flagellum</keyword>
<evidence type="ECO:0000256" key="2">
    <source>
        <dbReference type="ARBA" id="ARBA00004613"/>
    </source>
</evidence>
<dbReference type="Pfam" id="PF00460">
    <property type="entry name" value="Flg_bb_rod"/>
    <property type="match status" value="1"/>
</dbReference>
<keyword evidence="6" id="KW-0975">Bacterial flagellum</keyword>
<keyword evidence="10" id="KW-0966">Cell projection</keyword>
<evidence type="ECO:0000256" key="6">
    <source>
        <dbReference type="ARBA" id="ARBA00023143"/>
    </source>
</evidence>
<evidence type="ECO:0000256" key="7">
    <source>
        <dbReference type="SAM" id="MobiDB-lite"/>
    </source>
</evidence>
<evidence type="ECO:0000256" key="1">
    <source>
        <dbReference type="ARBA" id="ARBA00004365"/>
    </source>
</evidence>
<dbReference type="PANTHER" id="PTHR30033">
    <property type="entry name" value="FLAGELLAR HOOK-ASSOCIATED PROTEIN 1"/>
    <property type="match status" value="1"/>
</dbReference>
<protein>
    <recommendedName>
        <fullName evidence="4">Flagellar hook-associated protein 1</fullName>
    </recommendedName>
</protein>
<feature type="compositionally biased region" description="Polar residues" evidence="7">
    <location>
        <begin position="130"/>
        <end position="139"/>
    </location>
</feature>
<keyword evidence="5" id="KW-0964">Secreted</keyword>
<comment type="caution">
    <text evidence="10">The sequence shown here is derived from an EMBL/GenBank/DDBJ whole genome shotgun (WGS) entry which is preliminary data.</text>
</comment>
<dbReference type="InterPro" id="IPR002371">
    <property type="entry name" value="FlgK"/>
</dbReference>
<dbReference type="InterPro" id="IPR053927">
    <property type="entry name" value="FlgK_helical"/>
</dbReference>
<organism evidence="10 11">
    <name type="scientific">Paracerasibacillus soli</name>
    <dbReference type="NCBI Taxonomy" id="480284"/>
    <lineage>
        <taxon>Bacteria</taxon>
        <taxon>Bacillati</taxon>
        <taxon>Bacillota</taxon>
        <taxon>Bacilli</taxon>
        <taxon>Bacillales</taxon>
        <taxon>Bacillaceae</taxon>
        <taxon>Paracerasibacillus</taxon>
    </lineage>
</organism>
<gene>
    <name evidence="10" type="ORF">RWD45_10625</name>
</gene>
<evidence type="ECO:0000256" key="3">
    <source>
        <dbReference type="ARBA" id="ARBA00009677"/>
    </source>
</evidence>
<keyword evidence="11" id="KW-1185">Reference proteome</keyword>
<name>A0ABU5CRB7_9BACI</name>
<dbReference type="EMBL" id="JAWDIQ010000001">
    <property type="protein sequence ID" value="MDY0408918.1"/>
    <property type="molecule type" value="Genomic_DNA"/>
</dbReference>
<evidence type="ECO:0000259" key="8">
    <source>
        <dbReference type="Pfam" id="PF00460"/>
    </source>
</evidence>
<comment type="subcellular location">
    <subcellularLocation>
        <location evidence="1">Bacterial flagellum</location>
    </subcellularLocation>
    <subcellularLocation>
        <location evidence="2">Secreted</location>
    </subcellularLocation>
</comment>